<dbReference type="PANTHER" id="PTHR43806:SF11">
    <property type="entry name" value="CEREVISIN-RELATED"/>
    <property type="match status" value="1"/>
</dbReference>
<evidence type="ECO:0000256" key="1">
    <source>
        <dbReference type="ARBA" id="ARBA00011073"/>
    </source>
</evidence>
<evidence type="ECO:0000259" key="10">
    <source>
        <dbReference type="Pfam" id="PF05922"/>
    </source>
</evidence>
<reference evidence="11 12" key="1">
    <citation type="journal article" date="2019" name="Appl. Microbiol. Biotechnol.">
        <title>Genome sequence of Isaria javanica and comparative genome analysis insights into family S53 peptidase evolution in fungal entomopathogens.</title>
        <authorList>
            <person name="Lin R."/>
            <person name="Zhang X."/>
            <person name="Xin B."/>
            <person name="Zou M."/>
            <person name="Gao Y."/>
            <person name="Qin F."/>
            <person name="Hu Q."/>
            <person name="Xie B."/>
            <person name="Cheng X."/>
        </authorList>
    </citation>
    <scope>NUCLEOTIDE SEQUENCE [LARGE SCALE GENOMIC DNA]</scope>
    <source>
        <strain evidence="11 12">IJ1G</strain>
    </source>
</reference>
<evidence type="ECO:0000256" key="2">
    <source>
        <dbReference type="ARBA" id="ARBA00022670"/>
    </source>
</evidence>
<feature type="chain" id="PRO_5021831300" evidence="8">
    <location>
        <begin position="17"/>
        <end position="396"/>
    </location>
</feature>
<gene>
    <name evidence="11" type="ORF">IF1G_00041</name>
</gene>
<dbReference type="PROSITE" id="PS51892">
    <property type="entry name" value="SUBTILASE"/>
    <property type="match status" value="1"/>
</dbReference>
<dbReference type="InterPro" id="IPR022398">
    <property type="entry name" value="Peptidase_S8_His-AS"/>
</dbReference>
<keyword evidence="2 7" id="KW-0645">Protease</keyword>
<dbReference type="Proteomes" id="UP000315783">
    <property type="component" value="Unassembled WGS sequence"/>
</dbReference>
<dbReference type="GO" id="GO:0006508">
    <property type="term" value="P:proteolysis"/>
    <property type="evidence" value="ECO:0007669"/>
    <property type="project" value="UniProtKB-KW"/>
</dbReference>
<keyword evidence="6" id="KW-1015">Disulfide bond</keyword>
<dbReference type="InterPro" id="IPR015500">
    <property type="entry name" value="Peptidase_S8_subtilisin-rel"/>
</dbReference>
<dbReference type="Pfam" id="PF00082">
    <property type="entry name" value="Peptidase_S8"/>
    <property type="match status" value="1"/>
</dbReference>
<evidence type="ECO:0000313" key="12">
    <source>
        <dbReference type="Proteomes" id="UP000315783"/>
    </source>
</evidence>
<dbReference type="Gene3D" id="3.30.70.80">
    <property type="entry name" value="Peptidase S8 propeptide/proteinase inhibitor I9"/>
    <property type="match status" value="1"/>
</dbReference>
<keyword evidence="5 7" id="KW-0720">Serine protease</keyword>
<dbReference type="InterPro" id="IPR010259">
    <property type="entry name" value="S8pro/Inhibitor_I9"/>
</dbReference>
<accession>A0A545WBG6</accession>
<dbReference type="SUPFAM" id="SSF54897">
    <property type="entry name" value="Protease propeptides/inhibitors"/>
    <property type="match status" value="1"/>
</dbReference>
<dbReference type="InterPro" id="IPR050131">
    <property type="entry name" value="Peptidase_S8_subtilisin-like"/>
</dbReference>
<dbReference type="EMBL" id="SPUK01000001">
    <property type="protein sequence ID" value="TQW00110.1"/>
    <property type="molecule type" value="Genomic_DNA"/>
</dbReference>
<dbReference type="InterPro" id="IPR034193">
    <property type="entry name" value="PCSK9_ProteinaseK-like"/>
</dbReference>
<comment type="similarity">
    <text evidence="1 7">Belongs to the peptidase S8 family.</text>
</comment>
<evidence type="ECO:0000256" key="8">
    <source>
        <dbReference type="SAM" id="SignalP"/>
    </source>
</evidence>
<dbReference type="InterPro" id="IPR023828">
    <property type="entry name" value="Peptidase_S8_Ser-AS"/>
</dbReference>
<dbReference type="InterPro" id="IPR037045">
    <property type="entry name" value="S8pro/Inhibitor_I9_sf"/>
</dbReference>
<dbReference type="SUPFAM" id="SSF52743">
    <property type="entry name" value="Subtilisin-like"/>
    <property type="match status" value="1"/>
</dbReference>
<feature type="domain" description="Peptidase S8/S53" evidence="9">
    <location>
        <begin position="145"/>
        <end position="379"/>
    </location>
</feature>
<evidence type="ECO:0000256" key="5">
    <source>
        <dbReference type="ARBA" id="ARBA00022825"/>
    </source>
</evidence>
<evidence type="ECO:0000256" key="3">
    <source>
        <dbReference type="ARBA" id="ARBA00022729"/>
    </source>
</evidence>
<feature type="active site" description="Charge relay system" evidence="7">
    <location>
        <position position="154"/>
    </location>
</feature>
<dbReference type="Pfam" id="PF05922">
    <property type="entry name" value="Inhibitor_I9"/>
    <property type="match status" value="1"/>
</dbReference>
<keyword evidence="4 7" id="KW-0378">Hydrolase</keyword>
<evidence type="ECO:0000259" key="9">
    <source>
        <dbReference type="Pfam" id="PF00082"/>
    </source>
</evidence>
<evidence type="ECO:0000313" key="11">
    <source>
        <dbReference type="EMBL" id="TQW00110.1"/>
    </source>
</evidence>
<feature type="active site" description="Charge relay system" evidence="7">
    <location>
        <position position="185"/>
    </location>
</feature>
<sequence length="396" mass="42558">MRLASVMAILPLLALASPIAETRTEPAPLYLHEPEHSLVARGGSDKFIIKFKGDSPSYTLDLVLERVKHENVVHHYKDGFLGLTAQLDRATVEDLRMIPGVEYIEQDSVGSIAGFKTQPSAPWGLSRISHREPDSEGYVYDEAAGEGVCVYITDSGIDVDHPDFGTRARRGRSFVDDSKIDDEGHGTHCAGIVGSTSCGVAKQAELIGVKVIRKDGTFKFSDLIAAYNWIKDDVGWRKCENGVVVSSSLGGNFSQSLNDAADSLVDRGFFVAVSAGNNNSDVSQFSPASAPKVCTVGGTQSDDKRYTQSNWGPLIDVNAPAVHVRSTVPGGKWDYYTGTSMAAPHVAGLAAYLATKMGVKVTPDLCQTIVRMSTKNAITDQMPNTVNNIAYNGNPT</sequence>
<dbReference type="Gene3D" id="3.40.50.200">
    <property type="entry name" value="Peptidase S8/S53 domain"/>
    <property type="match status" value="1"/>
</dbReference>
<dbReference type="PROSITE" id="PS00138">
    <property type="entry name" value="SUBTILASE_SER"/>
    <property type="match status" value="1"/>
</dbReference>
<dbReference type="PROSITE" id="PS00137">
    <property type="entry name" value="SUBTILASE_HIS"/>
    <property type="match status" value="1"/>
</dbReference>
<feature type="active site" description="Charge relay system" evidence="7">
    <location>
        <position position="340"/>
    </location>
</feature>
<protein>
    <submittedName>
        <fullName evidence="11">Subtilisin-like protease Pr1A</fullName>
    </submittedName>
</protein>
<dbReference type="InterPro" id="IPR036852">
    <property type="entry name" value="Peptidase_S8/S53_dom_sf"/>
</dbReference>
<name>A0A545WBG6_9HYPO</name>
<dbReference type="AlphaFoldDB" id="A0A545WBG6"/>
<proteinExistence type="inferred from homology"/>
<feature type="signal peptide" evidence="8">
    <location>
        <begin position="1"/>
        <end position="16"/>
    </location>
</feature>
<evidence type="ECO:0000256" key="6">
    <source>
        <dbReference type="ARBA" id="ARBA00023157"/>
    </source>
</evidence>
<dbReference type="CDD" id="cd04077">
    <property type="entry name" value="Peptidases_S8_PCSK9_ProteinaseK_like"/>
    <property type="match status" value="1"/>
</dbReference>
<comment type="caution">
    <text evidence="11">The sequence shown here is derived from an EMBL/GenBank/DDBJ whole genome shotgun (WGS) entry which is preliminary data.</text>
</comment>
<dbReference type="PRINTS" id="PR00723">
    <property type="entry name" value="SUBTILISIN"/>
</dbReference>
<dbReference type="STRING" id="43265.A0A545WBG6"/>
<keyword evidence="3 8" id="KW-0732">Signal</keyword>
<feature type="domain" description="Inhibitor I9" evidence="10">
    <location>
        <begin position="68"/>
        <end position="109"/>
    </location>
</feature>
<dbReference type="PANTHER" id="PTHR43806">
    <property type="entry name" value="PEPTIDASE S8"/>
    <property type="match status" value="1"/>
</dbReference>
<organism evidence="11 12">
    <name type="scientific">Cordyceps javanica</name>
    <dbReference type="NCBI Taxonomy" id="43265"/>
    <lineage>
        <taxon>Eukaryota</taxon>
        <taxon>Fungi</taxon>
        <taxon>Dikarya</taxon>
        <taxon>Ascomycota</taxon>
        <taxon>Pezizomycotina</taxon>
        <taxon>Sordariomycetes</taxon>
        <taxon>Hypocreomycetidae</taxon>
        <taxon>Hypocreales</taxon>
        <taxon>Cordycipitaceae</taxon>
        <taxon>Cordyceps</taxon>
    </lineage>
</organism>
<dbReference type="FunFam" id="3.40.50.200:FF:000014">
    <property type="entry name" value="Proteinase K"/>
    <property type="match status" value="1"/>
</dbReference>
<dbReference type="OrthoDB" id="206201at2759"/>
<keyword evidence="12" id="KW-1185">Reference proteome</keyword>
<evidence type="ECO:0000256" key="7">
    <source>
        <dbReference type="PROSITE-ProRule" id="PRU01240"/>
    </source>
</evidence>
<dbReference type="InterPro" id="IPR000209">
    <property type="entry name" value="Peptidase_S8/S53_dom"/>
</dbReference>
<dbReference type="GO" id="GO:0005576">
    <property type="term" value="C:extracellular region"/>
    <property type="evidence" value="ECO:0007669"/>
    <property type="project" value="UniProtKB-ARBA"/>
</dbReference>
<evidence type="ECO:0000256" key="4">
    <source>
        <dbReference type="ARBA" id="ARBA00022801"/>
    </source>
</evidence>
<dbReference type="GO" id="GO:0004252">
    <property type="term" value="F:serine-type endopeptidase activity"/>
    <property type="evidence" value="ECO:0007669"/>
    <property type="project" value="UniProtKB-UniRule"/>
</dbReference>